<evidence type="ECO:0000259" key="13">
    <source>
        <dbReference type="SMART" id="SM01097"/>
    </source>
</evidence>
<dbReference type="PATRIC" id="fig|556287.8.peg.1008"/>
<evidence type="ECO:0000256" key="5">
    <source>
        <dbReference type="ARBA" id="ARBA00022598"/>
    </source>
</evidence>
<dbReference type="EC" id="6.3.5.5" evidence="12"/>
<evidence type="ECO:0000256" key="10">
    <source>
        <dbReference type="ARBA" id="ARBA00048816"/>
    </source>
</evidence>
<feature type="binding site" evidence="12">
    <location>
        <position position="285"/>
    </location>
    <ligand>
        <name>L-glutamine</name>
        <dbReference type="ChEBI" id="CHEBI:58359"/>
    </ligand>
</feature>
<dbReference type="GO" id="GO:0006541">
    <property type="term" value="P:glutamine metabolic process"/>
    <property type="evidence" value="ECO:0007669"/>
    <property type="project" value="InterPro"/>
</dbReference>
<dbReference type="Gene3D" id="3.40.50.880">
    <property type="match status" value="1"/>
</dbReference>
<keyword evidence="15" id="KW-1185">Reference proteome</keyword>
<evidence type="ECO:0000256" key="7">
    <source>
        <dbReference type="ARBA" id="ARBA00022840"/>
    </source>
</evidence>
<dbReference type="CDD" id="cd01744">
    <property type="entry name" value="GATase1_CPSase"/>
    <property type="match status" value="1"/>
</dbReference>
<proteinExistence type="inferred from homology"/>
<dbReference type="Gene3D" id="3.50.30.20">
    <property type="entry name" value="Carbamoyl-phosphate synthase small subunit, N-terminal domain"/>
    <property type="match status" value="1"/>
</dbReference>
<keyword evidence="9 12" id="KW-0665">Pyrimidine biosynthesis</keyword>
<feature type="domain" description="Carbamoyl-phosphate synthase small subunit N-terminal" evidence="13">
    <location>
        <begin position="12"/>
        <end position="146"/>
    </location>
</feature>
<gene>
    <name evidence="12" type="primary">carA</name>
    <name evidence="14" type="ORF">DJ66_1004</name>
</gene>
<evidence type="ECO:0000256" key="9">
    <source>
        <dbReference type="ARBA" id="ARBA00022975"/>
    </source>
</evidence>
<dbReference type="Pfam" id="PF00117">
    <property type="entry name" value="GATase"/>
    <property type="match status" value="1"/>
</dbReference>
<evidence type="ECO:0000256" key="12">
    <source>
        <dbReference type="HAMAP-Rule" id="MF_01209"/>
    </source>
</evidence>
<dbReference type="GO" id="GO:0004359">
    <property type="term" value="F:glutaminase activity"/>
    <property type="evidence" value="ECO:0007669"/>
    <property type="project" value="RHEA"/>
</dbReference>
<evidence type="ECO:0000256" key="8">
    <source>
        <dbReference type="ARBA" id="ARBA00022962"/>
    </source>
</evidence>
<feature type="binding site" evidence="12">
    <location>
        <position position="326"/>
    </location>
    <ligand>
        <name>L-glutamine</name>
        <dbReference type="ChEBI" id="CHEBI:58359"/>
    </ligand>
</feature>
<dbReference type="PRINTS" id="PR00097">
    <property type="entry name" value="ANTSNTHASEII"/>
</dbReference>
<dbReference type="HAMAP" id="MF_01209">
    <property type="entry name" value="CPSase_S_chain"/>
    <property type="match status" value="1"/>
</dbReference>
<keyword evidence="4 12" id="KW-0055">Arginine biosynthesis</keyword>
<organism evidence="14 15">
    <name type="scientific">Candidatus Liberibacter solanacearum</name>
    <dbReference type="NCBI Taxonomy" id="556287"/>
    <lineage>
        <taxon>Bacteria</taxon>
        <taxon>Pseudomonadati</taxon>
        <taxon>Pseudomonadota</taxon>
        <taxon>Alphaproteobacteria</taxon>
        <taxon>Hyphomicrobiales</taxon>
        <taxon>Rhizobiaceae</taxon>
        <taxon>Liberibacter</taxon>
    </lineage>
</organism>
<dbReference type="PANTHER" id="PTHR43418">
    <property type="entry name" value="MULTIFUNCTIONAL TRYPTOPHAN BIOSYNTHESIS PROTEIN-RELATED"/>
    <property type="match status" value="1"/>
</dbReference>
<feature type="binding site" evidence="12">
    <location>
        <position position="328"/>
    </location>
    <ligand>
        <name>L-glutamine</name>
        <dbReference type="ChEBI" id="CHEBI:58359"/>
    </ligand>
</feature>
<dbReference type="UniPathway" id="UPA00070">
    <property type="reaction ID" value="UER00115"/>
</dbReference>
<dbReference type="NCBIfam" id="TIGR01368">
    <property type="entry name" value="CPSaseIIsmall"/>
    <property type="match status" value="1"/>
</dbReference>
<dbReference type="SUPFAM" id="SSF52317">
    <property type="entry name" value="Class I glutamine amidotransferase-like"/>
    <property type="match status" value="1"/>
</dbReference>
<dbReference type="GO" id="GO:0005524">
    <property type="term" value="F:ATP binding"/>
    <property type="evidence" value="ECO:0007669"/>
    <property type="project" value="UniProtKB-UniRule"/>
</dbReference>
<keyword evidence="5 12" id="KW-0436">Ligase</keyword>
<dbReference type="PRINTS" id="PR00096">
    <property type="entry name" value="GATASE"/>
</dbReference>
<feature type="binding site" evidence="12">
    <location>
        <position position="56"/>
    </location>
    <ligand>
        <name>L-glutamine</name>
        <dbReference type="ChEBI" id="CHEBI:58359"/>
    </ligand>
</feature>
<protein>
    <recommendedName>
        <fullName evidence="12">Carbamoyl phosphate synthase small chain</fullName>
        <ecNumber evidence="12">6.3.5.5</ecNumber>
    </recommendedName>
    <alternativeName>
        <fullName evidence="12">Carbamoyl phosphate synthetase glutamine chain</fullName>
    </alternativeName>
</protein>
<evidence type="ECO:0000256" key="4">
    <source>
        <dbReference type="ARBA" id="ARBA00022571"/>
    </source>
</evidence>
<feature type="region of interest" description="CPSase" evidence="12">
    <location>
        <begin position="1"/>
        <end position="206"/>
    </location>
</feature>
<dbReference type="PROSITE" id="PS51273">
    <property type="entry name" value="GATASE_TYPE_1"/>
    <property type="match status" value="1"/>
</dbReference>
<comment type="subunit">
    <text evidence="12">Composed of two chains; the small (or glutamine) chain promotes the hydrolysis of glutamine to ammonia, which is used by the large (or ammonia) chain to synthesize carbamoyl phosphate. Tetramer of heterodimers (alpha,beta)4.</text>
</comment>
<dbReference type="Proteomes" id="UP000033731">
    <property type="component" value="Unassembled WGS sequence"/>
</dbReference>
<feature type="binding site" evidence="12">
    <location>
        <position position="257"/>
    </location>
    <ligand>
        <name>L-glutamine</name>
        <dbReference type="ChEBI" id="CHEBI:58359"/>
    </ligand>
</feature>
<dbReference type="Pfam" id="PF00988">
    <property type="entry name" value="CPSase_sm_chain"/>
    <property type="match status" value="1"/>
</dbReference>
<dbReference type="UniPathway" id="UPA00068">
    <property type="reaction ID" value="UER00171"/>
</dbReference>
<dbReference type="GO" id="GO:0006526">
    <property type="term" value="P:L-arginine biosynthetic process"/>
    <property type="evidence" value="ECO:0007669"/>
    <property type="project" value="UniProtKB-UniRule"/>
</dbReference>
<dbReference type="InterPro" id="IPR006274">
    <property type="entry name" value="CarbamoylP_synth_ssu"/>
</dbReference>
<keyword evidence="8 12" id="KW-0315">Glutamine amidotransferase</keyword>
<feature type="active site" evidence="12">
    <location>
        <position position="370"/>
    </location>
</feature>
<keyword evidence="12" id="KW-0028">Amino-acid biosynthesis</keyword>
<accession>A0A095BF80</accession>
<feature type="active site" description="Nucleophile" evidence="12">
    <location>
        <position position="284"/>
    </location>
</feature>
<name>A0A095BF80_9HYPH</name>
<dbReference type="FunFam" id="3.50.30.20:FF:000001">
    <property type="entry name" value="Carbamoyl-phosphate synthase small chain"/>
    <property type="match status" value="1"/>
</dbReference>
<dbReference type="SMART" id="SM01097">
    <property type="entry name" value="CPSase_sm_chain"/>
    <property type="match status" value="1"/>
</dbReference>
<dbReference type="InterPro" id="IPR050472">
    <property type="entry name" value="Anth_synth/Amidotransfase"/>
</dbReference>
<reference evidence="14 15" key="1">
    <citation type="journal article" date="2015" name="Phytopathology">
        <title>Genomes of Candidatus Liberibacter solanacearum haplotype A from New Zealand and the USA suggest significant genome plasticity in the species.</title>
        <authorList>
            <person name="Thompson S.M."/>
            <person name="Johnson C.P."/>
            <person name="Lu A.Y."/>
            <person name="Frampton R.A."/>
            <person name="Sullivan K.L."/>
            <person name="Fiers M.W."/>
            <person name="Crowhurst R.N."/>
            <person name="Pitman A.R."/>
            <person name="Scott I."/>
            <person name="Gudmestad N.C."/>
            <person name="Smith G.R."/>
        </authorList>
    </citation>
    <scope>NUCLEOTIDE SEQUENCE [LARGE SCALE GENOMIC DNA]</scope>
    <source>
        <strain evidence="14 15">LsoNZ1</strain>
    </source>
</reference>
<dbReference type="PANTHER" id="PTHR43418:SF7">
    <property type="entry name" value="CARBAMOYL-PHOSPHATE SYNTHASE SMALL CHAIN"/>
    <property type="match status" value="1"/>
</dbReference>
<feature type="active site" evidence="12">
    <location>
        <position position="368"/>
    </location>
</feature>
<dbReference type="RefSeq" id="WP_034442103.1">
    <property type="nucleotide sequence ID" value="NZ_JMTK01000002.1"/>
</dbReference>
<comment type="similarity">
    <text evidence="3 12">Belongs to the CarA family.</text>
</comment>
<sequence>MIVNFPWTIKKHTAVLVLTDGSVIEGMGCGATGFVQAEVCFNTSLTGYQEILTDPSYLGQIVNFTFPHIGNVGVNNEDFESLSTKNFQGAAGLVIKADITDPSNYRANTHLDVWLKSCGIIGLSGVDTRALTIWIREHGATNAVIAHHPEGQFDLDDLKERARNWTGLKGAELAKRATVFQKRDWLEKSWKWGEVPSFLNPNDAHYHVVCIDYGVKSNILKILANLGCKTTIMSADTSYEDILSLHPDGVLLSNGPGDPAATAMYTSPVICKLVDSGIPIFGICLGHQLLGLALGAKTIKMYQGHHGANHPVKNLSNGRVEIVSMNHGFAIDTNTLPAGLEETHISLFDNSNCGLRLVDRPVFSVQYHPESSPGPQDSYYLFSTFVDFMRQRKESGQSASSN</sequence>
<evidence type="ECO:0000256" key="11">
    <source>
        <dbReference type="ARBA" id="ARBA00049285"/>
    </source>
</evidence>
<dbReference type="EMBL" id="JMTK01000002">
    <property type="protein sequence ID" value="KJZ82260.1"/>
    <property type="molecule type" value="Genomic_DNA"/>
</dbReference>
<keyword evidence="7 12" id="KW-0067">ATP-binding</keyword>
<dbReference type="AlphaFoldDB" id="A0A095BF80"/>
<keyword evidence="6 12" id="KW-0547">Nucleotide-binding</keyword>
<feature type="binding site" evidence="12">
    <location>
        <position position="255"/>
    </location>
    <ligand>
        <name>L-glutamine</name>
        <dbReference type="ChEBI" id="CHEBI:58359"/>
    </ligand>
</feature>
<dbReference type="GO" id="GO:0004088">
    <property type="term" value="F:carbamoyl-phosphate synthase (glutamine-hydrolyzing) activity"/>
    <property type="evidence" value="ECO:0007669"/>
    <property type="project" value="UniProtKB-UniRule"/>
</dbReference>
<evidence type="ECO:0000313" key="14">
    <source>
        <dbReference type="EMBL" id="KJZ82260.1"/>
    </source>
</evidence>
<evidence type="ECO:0000256" key="2">
    <source>
        <dbReference type="ARBA" id="ARBA00005077"/>
    </source>
</evidence>
<evidence type="ECO:0000313" key="15">
    <source>
        <dbReference type="Proteomes" id="UP000033731"/>
    </source>
</evidence>
<evidence type="ECO:0000256" key="1">
    <source>
        <dbReference type="ARBA" id="ARBA00004812"/>
    </source>
</evidence>
<evidence type="ECO:0000256" key="6">
    <source>
        <dbReference type="ARBA" id="ARBA00022741"/>
    </source>
</evidence>
<evidence type="ECO:0000256" key="3">
    <source>
        <dbReference type="ARBA" id="ARBA00007800"/>
    </source>
</evidence>
<dbReference type="SUPFAM" id="SSF52021">
    <property type="entry name" value="Carbamoyl phosphate synthetase, small subunit N-terminal domain"/>
    <property type="match status" value="1"/>
</dbReference>
<dbReference type="InterPro" id="IPR002474">
    <property type="entry name" value="CarbamoylP_synth_ssu_N"/>
</dbReference>
<comment type="catalytic activity">
    <reaction evidence="11 12">
        <text>L-glutamine + H2O = L-glutamate + NH4(+)</text>
        <dbReference type="Rhea" id="RHEA:15889"/>
        <dbReference type="ChEBI" id="CHEBI:15377"/>
        <dbReference type="ChEBI" id="CHEBI:28938"/>
        <dbReference type="ChEBI" id="CHEBI:29985"/>
        <dbReference type="ChEBI" id="CHEBI:58359"/>
    </reaction>
</comment>
<dbReference type="InterPro" id="IPR017926">
    <property type="entry name" value="GATASE"/>
</dbReference>
<comment type="pathway">
    <text evidence="1 12">Pyrimidine metabolism; UMP biosynthesis via de novo pathway; (S)-dihydroorotate from bicarbonate: step 1/3.</text>
</comment>
<dbReference type="InterPro" id="IPR036480">
    <property type="entry name" value="CarbP_synth_ssu_N_sf"/>
</dbReference>
<dbReference type="InterPro" id="IPR029062">
    <property type="entry name" value="Class_I_gatase-like"/>
</dbReference>
<comment type="pathway">
    <text evidence="2 12">Amino-acid biosynthesis; L-arginine biosynthesis; carbamoyl phosphate from bicarbonate: step 1/1.</text>
</comment>
<feature type="binding site" evidence="12">
    <location>
        <position position="288"/>
    </location>
    <ligand>
        <name>L-glutamine</name>
        <dbReference type="ChEBI" id="CHEBI:58359"/>
    </ligand>
</feature>
<dbReference type="InterPro" id="IPR035686">
    <property type="entry name" value="CPSase_GATase1"/>
</dbReference>
<dbReference type="NCBIfam" id="NF009475">
    <property type="entry name" value="PRK12838.1"/>
    <property type="match status" value="1"/>
</dbReference>
<comment type="caution">
    <text evidence="14">The sequence shown here is derived from an EMBL/GenBank/DDBJ whole genome shotgun (WGS) entry which is preliminary data.</text>
</comment>
<feature type="binding site" evidence="12">
    <location>
        <position position="329"/>
    </location>
    <ligand>
        <name>L-glutamine</name>
        <dbReference type="ChEBI" id="CHEBI:58359"/>
    </ligand>
</feature>
<dbReference type="GO" id="GO:0044205">
    <property type="term" value="P:'de novo' UMP biosynthetic process"/>
    <property type="evidence" value="ECO:0007669"/>
    <property type="project" value="UniProtKB-UniRule"/>
</dbReference>
<comment type="catalytic activity">
    <reaction evidence="10 12">
        <text>hydrogencarbonate + L-glutamine + 2 ATP + H2O = carbamoyl phosphate + L-glutamate + 2 ADP + phosphate + 2 H(+)</text>
        <dbReference type="Rhea" id="RHEA:18633"/>
        <dbReference type="ChEBI" id="CHEBI:15377"/>
        <dbReference type="ChEBI" id="CHEBI:15378"/>
        <dbReference type="ChEBI" id="CHEBI:17544"/>
        <dbReference type="ChEBI" id="CHEBI:29985"/>
        <dbReference type="ChEBI" id="CHEBI:30616"/>
        <dbReference type="ChEBI" id="CHEBI:43474"/>
        <dbReference type="ChEBI" id="CHEBI:58228"/>
        <dbReference type="ChEBI" id="CHEBI:58359"/>
        <dbReference type="ChEBI" id="CHEBI:456216"/>
        <dbReference type="EC" id="6.3.5.5"/>
    </reaction>
</comment>
<dbReference type="PRINTS" id="PR00099">
    <property type="entry name" value="CPSGATASE"/>
</dbReference>
<comment type="function">
    <text evidence="12">Small subunit of the glutamine-dependent carbamoyl phosphate synthetase (CPSase). CPSase catalyzes the formation of carbamoyl phosphate from the ammonia moiety of glutamine, carbonate, and phosphate donated by ATP, constituting the first step of 2 biosynthetic pathways, one leading to arginine and/or urea and the other to pyrimidine nucleotides. The small subunit (glutamine amidotransferase) binds and cleaves glutamine to supply the large subunit with the substrate ammonia.</text>
</comment>
<dbReference type="GO" id="GO:0006207">
    <property type="term" value="P:'de novo' pyrimidine nucleobase biosynthetic process"/>
    <property type="evidence" value="ECO:0007669"/>
    <property type="project" value="InterPro"/>
</dbReference>